<dbReference type="AlphaFoldDB" id="A0A0K1QTR9"/>
<organism evidence="6 7">
    <name type="scientific">Pseudomonas fluorescens NCIMB 11764</name>
    <dbReference type="NCBI Taxonomy" id="1221522"/>
    <lineage>
        <taxon>Bacteria</taxon>
        <taxon>Pseudomonadati</taxon>
        <taxon>Pseudomonadota</taxon>
        <taxon>Gammaproteobacteria</taxon>
        <taxon>Pseudomonadales</taxon>
        <taxon>Pseudomonadaceae</taxon>
        <taxon>Pseudomonas</taxon>
    </lineage>
</organism>
<dbReference type="Pfam" id="PF06629">
    <property type="entry name" value="MipA"/>
    <property type="match status" value="1"/>
</dbReference>
<evidence type="ECO:0000256" key="2">
    <source>
        <dbReference type="ARBA" id="ARBA00005722"/>
    </source>
</evidence>
<evidence type="ECO:0000256" key="3">
    <source>
        <dbReference type="ARBA" id="ARBA00022729"/>
    </source>
</evidence>
<keyword evidence="3" id="KW-0732">Signal</keyword>
<dbReference type="GO" id="GO:0009279">
    <property type="term" value="C:cell outer membrane"/>
    <property type="evidence" value="ECO:0007669"/>
    <property type="project" value="UniProtKB-SubCell"/>
</dbReference>
<sequence length="273" mass="29529">MGASNLPSGAPMFRSLSLSLTSFCLLLLSHSVHAEDWRYSLRAGAASVPRYSGSDERVVAPLLGGKIVSPYGVFLDTQKGLGWAFDEDDYGLSVYVGASDVRKDRKTGFKGSDELDGMGSIKSRPVLGLDGTYQMGPIILGASFEHALEKDDDDEDTGSAWNRLKLSISAPFYEGEHGKVVGSLNSQFGDGDYMRTWYGVSAGQASRSQFRAYDAHGGLVSRGADLTWSLPVNDQWNVSTVLAVQYLAKEAADSPIVERRMQTSLAGQVVYSF</sequence>
<gene>
    <name evidence="6" type="ORF">B723_23215</name>
</gene>
<evidence type="ECO:0000313" key="6">
    <source>
        <dbReference type="EMBL" id="AKV09141.1"/>
    </source>
</evidence>
<evidence type="ECO:0000256" key="5">
    <source>
        <dbReference type="ARBA" id="ARBA00023237"/>
    </source>
</evidence>
<protein>
    <submittedName>
        <fullName evidence="6">Structural protein MipA</fullName>
    </submittedName>
</protein>
<dbReference type="PANTHER" id="PTHR38776">
    <property type="entry name" value="MLTA-INTERACTING PROTEIN-RELATED"/>
    <property type="match status" value="1"/>
</dbReference>
<dbReference type="PANTHER" id="PTHR38776:SF1">
    <property type="entry name" value="MLTA-INTERACTING PROTEIN-RELATED"/>
    <property type="match status" value="1"/>
</dbReference>
<evidence type="ECO:0000256" key="1">
    <source>
        <dbReference type="ARBA" id="ARBA00004442"/>
    </source>
</evidence>
<dbReference type="Proteomes" id="UP000017175">
    <property type="component" value="Chromosome"/>
</dbReference>
<dbReference type="eggNOG" id="COG3713">
    <property type="taxonomic scope" value="Bacteria"/>
</dbReference>
<keyword evidence="5" id="KW-0998">Cell outer membrane</keyword>
<accession>A0A0K1QTR9</accession>
<keyword evidence="4" id="KW-0472">Membrane</keyword>
<evidence type="ECO:0000256" key="4">
    <source>
        <dbReference type="ARBA" id="ARBA00023136"/>
    </source>
</evidence>
<dbReference type="EMBL" id="CP010945">
    <property type="protein sequence ID" value="AKV09141.1"/>
    <property type="molecule type" value="Genomic_DNA"/>
</dbReference>
<dbReference type="InterPro" id="IPR010583">
    <property type="entry name" value="MipA"/>
</dbReference>
<name>A0A0K1QTR9_PSEFL</name>
<proteinExistence type="inferred from homology"/>
<evidence type="ECO:0000313" key="7">
    <source>
        <dbReference type="Proteomes" id="UP000017175"/>
    </source>
</evidence>
<reference evidence="6 7" key="1">
    <citation type="journal article" date="2012" name="J. Bacteriol.">
        <title>Draft genome sequence of the cyanide-utilizing bacterium Pseudomonas fluorescens strain NCIMB 11764.</title>
        <authorList>
            <person name="Vilo C.A."/>
            <person name="Benedik M.J."/>
            <person name="Kunz D.A."/>
            <person name="Dong Q."/>
        </authorList>
    </citation>
    <scope>NUCLEOTIDE SEQUENCE [LARGE SCALE GENOMIC DNA]</scope>
    <source>
        <strain evidence="6 7">NCIMB 11764</strain>
    </source>
</reference>
<comment type="similarity">
    <text evidence="2">Belongs to the MipA/OmpV family.</text>
</comment>
<comment type="subcellular location">
    <subcellularLocation>
        <location evidence="1">Cell outer membrane</location>
    </subcellularLocation>
</comment>